<dbReference type="InterPro" id="IPR013108">
    <property type="entry name" value="Amidohydro_3"/>
</dbReference>
<feature type="domain" description="Amidohydrolase 3" evidence="1">
    <location>
        <begin position="57"/>
        <end position="539"/>
    </location>
</feature>
<dbReference type="AlphaFoldDB" id="A0A1H0KNC4"/>
<dbReference type="Pfam" id="PF07969">
    <property type="entry name" value="Amidohydro_3"/>
    <property type="match status" value="1"/>
</dbReference>
<keyword evidence="3" id="KW-1185">Reference proteome</keyword>
<organism evidence="2 3">
    <name type="scientific">Desulforhopalus singaporensis</name>
    <dbReference type="NCBI Taxonomy" id="91360"/>
    <lineage>
        <taxon>Bacteria</taxon>
        <taxon>Pseudomonadati</taxon>
        <taxon>Thermodesulfobacteriota</taxon>
        <taxon>Desulfobulbia</taxon>
        <taxon>Desulfobulbales</taxon>
        <taxon>Desulfocapsaceae</taxon>
        <taxon>Desulforhopalus</taxon>
    </lineage>
</organism>
<dbReference type="CDD" id="cd01300">
    <property type="entry name" value="YtcJ_like"/>
    <property type="match status" value="1"/>
</dbReference>
<accession>A0A1H0KNC4</accession>
<dbReference type="OrthoDB" id="5485695at2"/>
<evidence type="ECO:0000313" key="3">
    <source>
        <dbReference type="Proteomes" id="UP000199073"/>
    </source>
</evidence>
<dbReference type="Gene3D" id="3.10.310.70">
    <property type="match status" value="1"/>
</dbReference>
<dbReference type="Proteomes" id="UP000199073">
    <property type="component" value="Unassembled WGS sequence"/>
</dbReference>
<dbReference type="SUPFAM" id="SSF51556">
    <property type="entry name" value="Metallo-dependent hydrolases"/>
    <property type="match status" value="1"/>
</dbReference>
<dbReference type="PANTHER" id="PTHR22642:SF2">
    <property type="entry name" value="PROTEIN LONG AFTER FAR-RED 3"/>
    <property type="match status" value="1"/>
</dbReference>
<dbReference type="SUPFAM" id="SSF51338">
    <property type="entry name" value="Composite domain of metallo-dependent hydrolases"/>
    <property type="match status" value="1"/>
</dbReference>
<sequence length="541" mass="59184">MNMLSRPSAADIVFFNGTVFLPGGSSATGVAVGNGTILRVGGDEEVLSLAGFETEKIDLDGRLVVPGFIDTHIHFYEWANNRSGLQLDRLASLEELLGRLKKAVARREPGTWIVGQGWNETEWDSPSTISRDDLDRIAPKNPVLLWRCDLHLAVANSMALKLAGIDGGSADPAEGRIERDTSGRPTGVLRELAINLVREVVPPPGPDEIKGAFLEAMAQLHRRGITSIHDVRLMADRDGGTALQVFRQLEEENSLDLRCWVGLPGERLDECIELGLRTGFGSDRLRLGHVKYFADGGVGARTAWMVDPYRDAECGMPLADMEVLAQEIGKADRNGLAVMVHAIGDRANREVISIFENLEDRRRLDRYGLPGVRHRIEHVQVIQPRDIARLRRLPLALNVTPANLVLDINLIEKALGERGAWAYCIRQLVDTGLPVMFSSDCPVCDPDPLAGIRAAVFRQRSDGTPAGGWYPQARVAVETALRCYSAVPADVHNAPCLGVIEPGRRADLVVLNRNILSGSLSALSEATVDITVFDGRIVFCR</sequence>
<dbReference type="InterPro" id="IPR032466">
    <property type="entry name" value="Metal_Hydrolase"/>
</dbReference>
<evidence type="ECO:0000259" key="1">
    <source>
        <dbReference type="Pfam" id="PF07969"/>
    </source>
</evidence>
<dbReference type="GO" id="GO:0016810">
    <property type="term" value="F:hydrolase activity, acting on carbon-nitrogen (but not peptide) bonds"/>
    <property type="evidence" value="ECO:0007669"/>
    <property type="project" value="InterPro"/>
</dbReference>
<dbReference type="Gene3D" id="3.20.20.140">
    <property type="entry name" value="Metal-dependent hydrolases"/>
    <property type="match status" value="1"/>
</dbReference>
<name>A0A1H0KNC4_9BACT</name>
<dbReference type="EMBL" id="FNJI01000003">
    <property type="protein sequence ID" value="SDO57272.1"/>
    <property type="molecule type" value="Genomic_DNA"/>
</dbReference>
<dbReference type="Gene3D" id="2.30.40.10">
    <property type="entry name" value="Urease, subunit C, domain 1"/>
    <property type="match status" value="1"/>
</dbReference>
<reference evidence="2 3" key="1">
    <citation type="submission" date="2016-10" db="EMBL/GenBank/DDBJ databases">
        <authorList>
            <person name="de Groot N.N."/>
        </authorList>
    </citation>
    <scope>NUCLEOTIDE SEQUENCE [LARGE SCALE GENOMIC DNA]</scope>
    <source>
        <strain evidence="2 3">DSM 12130</strain>
    </source>
</reference>
<dbReference type="InterPro" id="IPR011059">
    <property type="entry name" value="Metal-dep_hydrolase_composite"/>
</dbReference>
<proteinExistence type="predicted"/>
<dbReference type="InterPro" id="IPR033932">
    <property type="entry name" value="YtcJ-like"/>
</dbReference>
<protein>
    <recommendedName>
        <fullName evidence="1">Amidohydrolase 3 domain-containing protein</fullName>
    </recommendedName>
</protein>
<evidence type="ECO:0000313" key="2">
    <source>
        <dbReference type="EMBL" id="SDO57272.1"/>
    </source>
</evidence>
<dbReference type="PANTHER" id="PTHR22642">
    <property type="entry name" value="IMIDAZOLONEPROPIONASE"/>
    <property type="match status" value="1"/>
</dbReference>
<gene>
    <name evidence="2" type="ORF">SAMN05660330_00564</name>
</gene>